<protein>
    <submittedName>
        <fullName evidence="2">Uncharacterized protein</fullName>
    </submittedName>
</protein>
<proteinExistence type="predicted"/>
<dbReference type="KEGG" id="psco:LY89DRAFT_727513"/>
<gene>
    <name evidence="2" type="ORF">LY89DRAFT_727513</name>
</gene>
<organism evidence="2 3">
    <name type="scientific">Mollisia scopiformis</name>
    <name type="common">Conifer needle endophyte fungus</name>
    <name type="synonym">Phialocephala scopiformis</name>
    <dbReference type="NCBI Taxonomy" id="149040"/>
    <lineage>
        <taxon>Eukaryota</taxon>
        <taxon>Fungi</taxon>
        <taxon>Dikarya</taxon>
        <taxon>Ascomycota</taxon>
        <taxon>Pezizomycotina</taxon>
        <taxon>Leotiomycetes</taxon>
        <taxon>Helotiales</taxon>
        <taxon>Mollisiaceae</taxon>
        <taxon>Mollisia</taxon>
    </lineage>
</organism>
<accession>A0A194XW77</accession>
<keyword evidence="3" id="KW-1185">Reference proteome</keyword>
<feature type="compositionally biased region" description="Polar residues" evidence="1">
    <location>
        <begin position="40"/>
        <end position="54"/>
    </location>
</feature>
<feature type="compositionally biased region" description="Polar residues" evidence="1">
    <location>
        <begin position="72"/>
        <end position="83"/>
    </location>
</feature>
<evidence type="ECO:0000313" key="3">
    <source>
        <dbReference type="Proteomes" id="UP000070700"/>
    </source>
</evidence>
<dbReference type="RefSeq" id="XP_018078843.1">
    <property type="nucleotide sequence ID" value="XM_018219160.1"/>
</dbReference>
<evidence type="ECO:0000313" key="2">
    <source>
        <dbReference type="EMBL" id="KUJ24488.1"/>
    </source>
</evidence>
<name>A0A194XW77_MOLSC</name>
<feature type="region of interest" description="Disordered" evidence="1">
    <location>
        <begin position="1"/>
        <end position="83"/>
    </location>
</feature>
<dbReference type="EMBL" id="KQ947404">
    <property type="protein sequence ID" value="KUJ24488.1"/>
    <property type="molecule type" value="Genomic_DNA"/>
</dbReference>
<reference evidence="2 3" key="1">
    <citation type="submission" date="2015-10" db="EMBL/GenBank/DDBJ databases">
        <title>Full genome of DAOMC 229536 Phialocephala scopiformis, a fungal endophyte of spruce producing the potent anti-insectan compound rugulosin.</title>
        <authorList>
            <consortium name="DOE Joint Genome Institute"/>
            <person name="Walker A.K."/>
            <person name="Frasz S.L."/>
            <person name="Seifert K.A."/>
            <person name="Miller J.D."/>
            <person name="Mondo S.J."/>
            <person name="Labutti K."/>
            <person name="Lipzen A."/>
            <person name="Dockter R."/>
            <person name="Kennedy M."/>
            <person name="Grigoriev I.V."/>
            <person name="Spatafora J.W."/>
        </authorList>
    </citation>
    <scope>NUCLEOTIDE SEQUENCE [LARGE SCALE GENOMIC DNA]</scope>
    <source>
        <strain evidence="2 3">CBS 120377</strain>
    </source>
</reference>
<feature type="compositionally biased region" description="Low complexity" evidence="1">
    <location>
        <begin position="1"/>
        <end position="13"/>
    </location>
</feature>
<dbReference type="GeneID" id="28828886"/>
<dbReference type="Proteomes" id="UP000070700">
    <property type="component" value="Unassembled WGS sequence"/>
</dbReference>
<sequence length="194" mass="20945">MSSSIQRSDISPSLHSSPPATPCRATDPLSDALNILSPGDSLNTNPSSQLSTPIESRPVSEIGRPSSPPPNTTGGAIDNTSSMKPNSKAIDICCSGLTGIIIKNNENAEPTIESCDEASQKLTNILKINVEGEVFQMRRMAAELHSGYFKLALLPTSPWVENWTGTFDLAGFNPVTFRIFQSWVEEGMQMFLTT</sequence>
<dbReference type="AlphaFoldDB" id="A0A194XW77"/>
<dbReference type="InParanoid" id="A0A194XW77"/>
<evidence type="ECO:0000256" key="1">
    <source>
        <dbReference type="SAM" id="MobiDB-lite"/>
    </source>
</evidence>